<reference evidence="2 3" key="1">
    <citation type="submission" date="2021-08" db="EMBL/GenBank/DDBJ databases">
        <title>complete genome sequencing of Deefgea sp. D25.</title>
        <authorList>
            <person name="Bae J.-W."/>
            <person name="Gim D.-H."/>
        </authorList>
    </citation>
    <scope>NUCLEOTIDE SEQUENCE [LARGE SCALE GENOMIC DNA]</scope>
    <source>
        <strain evidence="2 3">D25</strain>
    </source>
</reference>
<dbReference type="Proteomes" id="UP000825679">
    <property type="component" value="Chromosome"/>
</dbReference>
<keyword evidence="3" id="KW-1185">Reference proteome</keyword>
<feature type="signal peptide" evidence="1">
    <location>
        <begin position="1"/>
        <end position="19"/>
    </location>
</feature>
<feature type="chain" id="PRO_5046366618" evidence="1">
    <location>
        <begin position="20"/>
        <end position="161"/>
    </location>
</feature>
<sequence length="161" mass="17389">MKVLLILAFLSIPAASVVAAPHSAHVHGVAEIDVVVDGNKVLITLESPADNLLGFERAPKNDYEKNKVQDVAAQLQVVGNVFAPNAQCQSAKPVVVMPTFGKGEHSDITAEYMFECSNQATQIKLPLWKNFAGFKSLMVNLVTPQGQKQLKLKPGQALDLK</sequence>
<evidence type="ECO:0000256" key="1">
    <source>
        <dbReference type="SAM" id="SignalP"/>
    </source>
</evidence>
<evidence type="ECO:0000313" key="3">
    <source>
        <dbReference type="Proteomes" id="UP000825679"/>
    </source>
</evidence>
<dbReference type="InterPro" id="IPR021253">
    <property type="entry name" value="ZrgA-like"/>
</dbReference>
<proteinExistence type="predicted"/>
<name>A0ABX8Z9A9_9NEIS</name>
<dbReference type="Pfam" id="PF10986">
    <property type="entry name" value="ZrgA"/>
    <property type="match status" value="1"/>
</dbReference>
<keyword evidence="1" id="KW-0732">Signal</keyword>
<dbReference type="EMBL" id="CP081150">
    <property type="protein sequence ID" value="QZA77693.1"/>
    <property type="molecule type" value="Genomic_DNA"/>
</dbReference>
<organism evidence="2 3">
    <name type="scientific">Deefgea tanakiae</name>
    <dbReference type="NCBI Taxonomy" id="2865840"/>
    <lineage>
        <taxon>Bacteria</taxon>
        <taxon>Pseudomonadati</taxon>
        <taxon>Pseudomonadota</taxon>
        <taxon>Betaproteobacteria</taxon>
        <taxon>Neisseriales</taxon>
        <taxon>Chitinibacteraceae</taxon>
        <taxon>Deefgea</taxon>
    </lineage>
</organism>
<accession>A0ABX8Z9A9</accession>
<gene>
    <name evidence="2" type="ORF">K4H28_15715</name>
</gene>
<evidence type="ECO:0000313" key="2">
    <source>
        <dbReference type="EMBL" id="QZA77693.1"/>
    </source>
</evidence>
<protein>
    <submittedName>
        <fullName evidence="2">DUF2796 domain-containing protein</fullName>
    </submittedName>
</protein>
<dbReference type="RefSeq" id="WP_221006073.1">
    <property type="nucleotide sequence ID" value="NZ_CP081150.1"/>
</dbReference>